<dbReference type="PRINTS" id="PR00173">
    <property type="entry name" value="EDTRNSPORT"/>
</dbReference>
<evidence type="ECO:0000256" key="8">
    <source>
        <dbReference type="ARBA" id="ARBA00023180"/>
    </source>
</evidence>
<dbReference type="Pfam" id="PF00375">
    <property type="entry name" value="SDF"/>
    <property type="match status" value="1"/>
</dbReference>
<dbReference type="PROSITE" id="PS00714">
    <property type="entry name" value="NA_DICARBOXYL_SYMP_2"/>
    <property type="match status" value="1"/>
</dbReference>
<evidence type="ECO:0000256" key="1">
    <source>
        <dbReference type="ARBA" id="ARBA00004141"/>
    </source>
</evidence>
<keyword evidence="7 9" id="KW-0472">Membrane</keyword>
<dbReference type="SUPFAM" id="SSF118215">
    <property type="entry name" value="Proton glutamate symport protein"/>
    <property type="match status" value="1"/>
</dbReference>
<reference evidence="10 11" key="1">
    <citation type="submission" date="2024-08" db="EMBL/GenBank/DDBJ databases">
        <title>Gnathostoma spinigerum genome.</title>
        <authorList>
            <person name="Gonzalez-Bertolin B."/>
            <person name="Monzon S."/>
            <person name="Zaballos A."/>
            <person name="Jimenez P."/>
            <person name="Dekumyoy P."/>
            <person name="Varona S."/>
            <person name="Cuesta I."/>
            <person name="Sumanam S."/>
            <person name="Adisakwattana P."/>
            <person name="Gasser R.B."/>
            <person name="Hernandez-Gonzalez A."/>
            <person name="Young N.D."/>
            <person name="Perteguer M.J."/>
        </authorList>
    </citation>
    <scope>NUCLEOTIDE SEQUENCE [LARGE SCALE GENOMIC DNA]</scope>
    <source>
        <strain evidence="10">AL3</strain>
        <tissue evidence="10">Liver</tissue>
    </source>
</reference>
<accession>A0ABD6EQY4</accession>
<dbReference type="Gene3D" id="1.10.3860.10">
    <property type="entry name" value="Sodium:dicarboxylate symporter"/>
    <property type="match status" value="1"/>
</dbReference>
<feature type="transmembrane region" description="Helical" evidence="9">
    <location>
        <begin position="199"/>
        <end position="217"/>
    </location>
</feature>
<proteinExistence type="inferred from homology"/>
<protein>
    <recommendedName>
        <fullName evidence="9">Amino acid transporter</fullName>
    </recommendedName>
</protein>
<dbReference type="GO" id="GO:1902475">
    <property type="term" value="P:L-alpha-amino acid transmembrane transport"/>
    <property type="evidence" value="ECO:0007669"/>
    <property type="project" value="UniProtKB-ARBA"/>
</dbReference>
<dbReference type="EMBL" id="JBGFUD010007442">
    <property type="protein sequence ID" value="MFH4981552.1"/>
    <property type="molecule type" value="Genomic_DNA"/>
</dbReference>
<evidence type="ECO:0000256" key="9">
    <source>
        <dbReference type="RuleBase" id="RU361216"/>
    </source>
</evidence>
<feature type="transmembrane region" description="Helical" evidence="9">
    <location>
        <begin position="20"/>
        <end position="37"/>
    </location>
</feature>
<keyword evidence="4 9" id="KW-0812">Transmembrane</keyword>
<feature type="transmembrane region" description="Helical" evidence="9">
    <location>
        <begin position="383"/>
        <end position="416"/>
    </location>
</feature>
<dbReference type="InterPro" id="IPR036458">
    <property type="entry name" value="Na:dicarbo_symporter_sf"/>
</dbReference>
<dbReference type="GO" id="GO:0016020">
    <property type="term" value="C:membrane"/>
    <property type="evidence" value="ECO:0007669"/>
    <property type="project" value="UniProtKB-SubCell"/>
</dbReference>
<keyword evidence="8" id="KW-0325">Glycoprotein</keyword>
<feature type="transmembrane region" description="Helical" evidence="9">
    <location>
        <begin position="271"/>
        <end position="297"/>
    </location>
</feature>
<dbReference type="InterPro" id="IPR018107">
    <property type="entry name" value="Na-dicarboxylate_symporter_CS"/>
</dbReference>
<comment type="caution">
    <text evidence="10">The sequence shown here is derived from an EMBL/GenBank/DDBJ whole genome shotgun (WGS) entry which is preliminary data.</text>
</comment>
<keyword evidence="3 9" id="KW-0813">Transport</keyword>
<evidence type="ECO:0000256" key="2">
    <source>
        <dbReference type="ARBA" id="ARBA00006148"/>
    </source>
</evidence>
<evidence type="ECO:0000256" key="7">
    <source>
        <dbReference type="ARBA" id="ARBA00023136"/>
    </source>
</evidence>
<evidence type="ECO:0000256" key="4">
    <source>
        <dbReference type="ARBA" id="ARBA00022692"/>
    </source>
</evidence>
<dbReference type="Proteomes" id="UP001608902">
    <property type="component" value="Unassembled WGS sequence"/>
</dbReference>
<dbReference type="AlphaFoldDB" id="A0ABD6EQY4"/>
<sequence length="543" mass="59631">MKFKCSGCRKLGKFCQSNLLLAMTIVSVFVGLVLGFILRSFDLSDDVCLIINFPGEIFMQVLKMMILPLIFSSLISALAQMDAKESGQMSAITVLYYMTTATLATVLGISLVLLIHPGDPSTKHLWPDRSTEETKVSPLDTLLDLIRNMFPENILRASFERVQTTFTIVKPTFQKIKKNTTVESMSKVMKAVTSAQGTNILGVIVFCTGFGVVISQFGEKAKIVIDFFIILDAVIMRWVEALIWFAPIGIVCLIAGNLLELENISDTAHILFMYIVTVLLGFLIHTTVIMPGIYFLITRKNPWKFFKGVLQAVVTGFGTASSGAALPISMQCLEQKLNIDRRISRFVLPLGTTINMDGSALYEAVAVLFIAQLNNVHLSVAEIITVSVISTISSIGMGSVPAGLVSILVILSMVGLPVKDVPMLITVDWLIDRIRTAVNILGDGYAAGSVAHLLKSKLEASDRLNEFRAELKEDIDLLRSAANSSRVSFDTSIQSKGSLTGRLSRRDSLDYVIGAEKLTWRSSIFDIDTRRSGDISTRKYSVV</sequence>
<keyword evidence="6 9" id="KW-1133">Transmembrane helix</keyword>
<dbReference type="PROSITE" id="PS00713">
    <property type="entry name" value="NA_DICARBOXYL_SYMP_1"/>
    <property type="match status" value="1"/>
</dbReference>
<dbReference type="PANTHER" id="PTHR11958">
    <property type="entry name" value="SODIUM/DICARBOXYLATE SYMPORTER-RELATED"/>
    <property type="match status" value="1"/>
</dbReference>
<dbReference type="InterPro" id="IPR050746">
    <property type="entry name" value="DAACS"/>
</dbReference>
<organism evidence="10 11">
    <name type="scientific">Gnathostoma spinigerum</name>
    <dbReference type="NCBI Taxonomy" id="75299"/>
    <lineage>
        <taxon>Eukaryota</taxon>
        <taxon>Metazoa</taxon>
        <taxon>Ecdysozoa</taxon>
        <taxon>Nematoda</taxon>
        <taxon>Chromadorea</taxon>
        <taxon>Rhabditida</taxon>
        <taxon>Spirurina</taxon>
        <taxon>Gnathostomatomorpha</taxon>
        <taxon>Gnathostomatoidea</taxon>
        <taxon>Gnathostomatidae</taxon>
        <taxon>Gnathostoma</taxon>
    </lineage>
</organism>
<dbReference type="GO" id="GO:0015293">
    <property type="term" value="F:symporter activity"/>
    <property type="evidence" value="ECO:0007669"/>
    <property type="project" value="UniProtKB-UniRule"/>
</dbReference>
<evidence type="ECO:0000256" key="6">
    <source>
        <dbReference type="ARBA" id="ARBA00022989"/>
    </source>
</evidence>
<comment type="similarity">
    <text evidence="2 9">Belongs to the dicarboxylate/amino acid:cation symporter (DAACS) (TC 2.A.23) family.</text>
</comment>
<keyword evidence="5 9" id="KW-0769">Symport</keyword>
<gene>
    <name evidence="10" type="ORF">AB6A40_008261</name>
</gene>
<feature type="transmembrane region" description="Helical" evidence="9">
    <location>
        <begin position="57"/>
        <end position="79"/>
    </location>
</feature>
<evidence type="ECO:0000313" key="10">
    <source>
        <dbReference type="EMBL" id="MFH4981552.1"/>
    </source>
</evidence>
<feature type="transmembrane region" description="Helical" evidence="9">
    <location>
        <begin position="238"/>
        <end position="259"/>
    </location>
</feature>
<feature type="transmembrane region" description="Helical" evidence="9">
    <location>
        <begin position="91"/>
        <end position="115"/>
    </location>
</feature>
<evidence type="ECO:0000256" key="3">
    <source>
        <dbReference type="ARBA" id="ARBA00022448"/>
    </source>
</evidence>
<dbReference type="InterPro" id="IPR001991">
    <property type="entry name" value="Na-dicarboxylate_symporter"/>
</dbReference>
<evidence type="ECO:0000313" key="11">
    <source>
        <dbReference type="Proteomes" id="UP001608902"/>
    </source>
</evidence>
<comment type="subcellular location">
    <subcellularLocation>
        <location evidence="1 9">Membrane</location>
        <topology evidence="1 9">Multi-pass membrane protein</topology>
    </subcellularLocation>
</comment>
<name>A0ABD6EQY4_9BILA</name>
<evidence type="ECO:0000256" key="5">
    <source>
        <dbReference type="ARBA" id="ARBA00022847"/>
    </source>
</evidence>
<dbReference type="PANTHER" id="PTHR11958:SF99">
    <property type="entry name" value="SODIUM-DEPENDENT EXCITATORY AMINO ACID TRANSPORTER GLT-6-RELATED"/>
    <property type="match status" value="1"/>
</dbReference>
<keyword evidence="11" id="KW-1185">Reference proteome</keyword>